<dbReference type="AlphaFoldDB" id="A0ABC8SRM1"/>
<evidence type="ECO:0000256" key="1">
    <source>
        <dbReference type="SAM" id="MobiDB-lite"/>
    </source>
</evidence>
<protein>
    <recommendedName>
        <fullName evidence="4">LETM1-like protein</fullName>
    </recommendedName>
</protein>
<accession>A0ABC8SRM1</accession>
<dbReference type="PANTHER" id="PTHR14009">
    <property type="entry name" value="LEUCINE ZIPPER-EF-HAND CONTAINING TRANSMEMBRANE PROTEIN"/>
    <property type="match status" value="1"/>
</dbReference>
<sequence length="540" mass="60892">MATPNSFVDEDPMNNQEKSLEEEDFLQQNTKKVKESHISLTEEVMMLDPNVDQARSPFEGLDLEANRSLCEGTEDANNTSSPRQPLPLCILTLKHAPNHHRFFPPFSRNSLLASQTPPIFPTNHRKLLRLFSLSSMSVKLHHQSCISSSSSKPWLSRKSISIHILNRTAFVLDHLWYKQGNIRKRCRKRVSLLEVGDLRLSCRLVDFRKPCLAFQKSRRIGHLLPFASADDGVTVNRTSKASTPNPVDEMRIKLDETLEGEDYSNGLVQSLHDAARVFELAIKEQSSLSKMSWFSTVWLGVDKNAWLKALSYQASVYSILQAASEISSRGDGRDRDINVFVQKSLLRQSAPLESVIREKLSAKQPEAYDWFWSEQVPAVVTSFVNHFEKDQRFAAATAVCGKGVSLSSGNASDISLLMLALSCIAAITKLGPTKVYCAQFFSMIPDVTGRLMDMLVEFIPIRQAYHSIKDIGLRREFLVHFGPRAAACRVKNDQGIEVIFWVGLLQKQLQQAIDRERIWSRLTTCESIEVSAGSFSIVQF</sequence>
<dbReference type="EMBL" id="CAUOFW020003414">
    <property type="protein sequence ID" value="CAK9159861.1"/>
    <property type="molecule type" value="Genomic_DNA"/>
</dbReference>
<evidence type="ECO:0000313" key="2">
    <source>
        <dbReference type="EMBL" id="CAK9159861.1"/>
    </source>
</evidence>
<evidence type="ECO:0008006" key="4">
    <source>
        <dbReference type="Google" id="ProtNLM"/>
    </source>
</evidence>
<gene>
    <name evidence="2" type="ORF">ILEXP_LOCUS28572</name>
</gene>
<dbReference type="PANTHER" id="PTHR14009:SF9">
    <property type="entry name" value="LETM1-LIKE PROTEIN"/>
    <property type="match status" value="1"/>
</dbReference>
<name>A0ABC8SRM1_9AQUA</name>
<keyword evidence="3" id="KW-1185">Reference proteome</keyword>
<organism evidence="2 3">
    <name type="scientific">Ilex paraguariensis</name>
    <name type="common">yerba mate</name>
    <dbReference type="NCBI Taxonomy" id="185542"/>
    <lineage>
        <taxon>Eukaryota</taxon>
        <taxon>Viridiplantae</taxon>
        <taxon>Streptophyta</taxon>
        <taxon>Embryophyta</taxon>
        <taxon>Tracheophyta</taxon>
        <taxon>Spermatophyta</taxon>
        <taxon>Magnoliopsida</taxon>
        <taxon>eudicotyledons</taxon>
        <taxon>Gunneridae</taxon>
        <taxon>Pentapetalae</taxon>
        <taxon>asterids</taxon>
        <taxon>campanulids</taxon>
        <taxon>Aquifoliales</taxon>
        <taxon>Aquifoliaceae</taxon>
        <taxon>Ilex</taxon>
    </lineage>
</organism>
<comment type="caution">
    <text evidence="2">The sequence shown here is derived from an EMBL/GenBank/DDBJ whole genome shotgun (WGS) entry which is preliminary data.</text>
</comment>
<dbReference type="InterPro" id="IPR044202">
    <property type="entry name" value="LETM1/MDM38-like"/>
</dbReference>
<dbReference type="Proteomes" id="UP001642360">
    <property type="component" value="Unassembled WGS sequence"/>
</dbReference>
<proteinExistence type="predicted"/>
<feature type="region of interest" description="Disordered" evidence="1">
    <location>
        <begin position="1"/>
        <end position="30"/>
    </location>
</feature>
<reference evidence="2 3" key="1">
    <citation type="submission" date="2024-02" db="EMBL/GenBank/DDBJ databases">
        <authorList>
            <person name="Vignale AGUSTIN F."/>
            <person name="Sosa J E."/>
            <person name="Modenutti C."/>
        </authorList>
    </citation>
    <scope>NUCLEOTIDE SEQUENCE [LARGE SCALE GENOMIC DNA]</scope>
</reference>
<evidence type="ECO:0000313" key="3">
    <source>
        <dbReference type="Proteomes" id="UP001642360"/>
    </source>
</evidence>